<accession>A0AAF3ENF9</accession>
<feature type="compositionally biased region" description="Polar residues" evidence="1">
    <location>
        <begin position="1"/>
        <end position="15"/>
    </location>
</feature>
<dbReference type="AlphaFoldDB" id="A0AAF3ENF9"/>
<dbReference type="WBParaSite" id="MBELARI_LOCUS15462">
    <property type="protein sequence ID" value="MBELARI_LOCUS15462"/>
    <property type="gene ID" value="MBELARI_LOCUS15462"/>
</dbReference>
<name>A0AAF3ENF9_9BILA</name>
<proteinExistence type="predicted"/>
<feature type="compositionally biased region" description="Polar residues" evidence="1">
    <location>
        <begin position="33"/>
        <end position="44"/>
    </location>
</feature>
<feature type="compositionally biased region" description="Acidic residues" evidence="1">
    <location>
        <begin position="20"/>
        <end position="29"/>
    </location>
</feature>
<evidence type="ECO:0000256" key="1">
    <source>
        <dbReference type="SAM" id="MobiDB-lite"/>
    </source>
</evidence>
<evidence type="ECO:0000313" key="2">
    <source>
        <dbReference type="Proteomes" id="UP000887575"/>
    </source>
</evidence>
<evidence type="ECO:0000313" key="3">
    <source>
        <dbReference type="WBParaSite" id="MBELARI_LOCUS15462"/>
    </source>
</evidence>
<organism evidence="2 3">
    <name type="scientific">Mesorhabditis belari</name>
    <dbReference type="NCBI Taxonomy" id="2138241"/>
    <lineage>
        <taxon>Eukaryota</taxon>
        <taxon>Metazoa</taxon>
        <taxon>Ecdysozoa</taxon>
        <taxon>Nematoda</taxon>
        <taxon>Chromadorea</taxon>
        <taxon>Rhabditida</taxon>
        <taxon>Rhabditina</taxon>
        <taxon>Rhabditomorpha</taxon>
        <taxon>Rhabditoidea</taxon>
        <taxon>Rhabditidae</taxon>
        <taxon>Mesorhabditinae</taxon>
        <taxon>Mesorhabditis</taxon>
    </lineage>
</organism>
<protein>
    <submittedName>
        <fullName evidence="3">Uncharacterized protein</fullName>
    </submittedName>
</protein>
<sequence>MSSDQEFSDCASTSIHWDDERDVAEEGDLIPDSASTTSSFGSTEQELNLAYDPPFNSSDELDRLSQCLTNSEVWNEKV</sequence>
<feature type="region of interest" description="Disordered" evidence="1">
    <location>
        <begin position="1"/>
        <end position="44"/>
    </location>
</feature>
<reference evidence="3" key="1">
    <citation type="submission" date="2024-02" db="UniProtKB">
        <authorList>
            <consortium name="WormBaseParasite"/>
        </authorList>
    </citation>
    <scope>IDENTIFICATION</scope>
</reference>
<dbReference type="Proteomes" id="UP000887575">
    <property type="component" value="Unassembled WGS sequence"/>
</dbReference>
<keyword evidence="2" id="KW-1185">Reference proteome</keyword>